<evidence type="ECO:0000313" key="2">
    <source>
        <dbReference type="Proteomes" id="UP000004473"/>
    </source>
</evidence>
<evidence type="ECO:0000313" key="1">
    <source>
        <dbReference type="EMBL" id="EIG27385.1"/>
    </source>
</evidence>
<gene>
    <name evidence="1" type="ORF">HMPREF1051_1415</name>
</gene>
<dbReference type="Proteomes" id="UP000004473">
    <property type="component" value="Unassembled WGS sequence"/>
</dbReference>
<dbReference type="PATRIC" id="fig|1095748.3.peg.1772"/>
<name>I2NNH4_NEISI</name>
<dbReference type="AlphaFoldDB" id="I2NNH4"/>
<accession>I2NNH4</accession>
<proteinExistence type="predicted"/>
<protein>
    <submittedName>
        <fullName evidence="1">Uncharacterized protein</fullName>
    </submittedName>
</protein>
<comment type="caution">
    <text evidence="1">The sequence shown here is derived from an EMBL/GenBank/DDBJ whole genome shotgun (WGS) entry which is preliminary data.</text>
</comment>
<organism evidence="1 2">
    <name type="scientific">Neisseria sicca VK64</name>
    <dbReference type="NCBI Taxonomy" id="1095748"/>
    <lineage>
        <taxon>Bacteria</taxon>
        <taxon>Pseudomonadati</taxon>
        <taxon>Pseudomonadota</taxon>
        <taxon>Betaproteobacteria</taxon>
        <taxon>Neisseriales</taxon>
        <taxon>Neisseriaceae</taxon>
        <taxon>Neisseria</taxon>
    </lineage>
</organism>
<reference evidence="1 2" key="1">
    <citation type="submission" date="2012-04" db="EMBL/GenBank/DDBJ databases">
        <authorList>
            <person name="Harkins D.M."/>
            <person name="Madupu R."/>
            <person name="Durkin A.S."/>
            <person name="Torralba M."/>
            <person name="Methe B."/>
            <person name="Sutton G.G."/>
            <person name="Nelson K.E."/>
        </authorList>
    </citation>
    <scope>NUCLEOTIDE SEQUENCE [LARGE SCALE GENOMIC DNA]</scope>
    <source>
        <strain evidence="1 2">VK64</strain>
    </source>
</reference>
<dbReference type="EMBL" id="AJMT01000136">
    <property type="protein sequence ID" value="EIG27385.1"/>
    <property type="molecule type" value="Genomic_DNA"/>
</dbReference>
<sequence length="52" mass="5800">MRGRLKISDDLSDKSCYDACVPACHVNDPQPMIAKSLRGQALRELLQKINIS</sequence>